<dbReference type="Proteomes" id="UP000824782">
    <property type="component" value="Unassembled WGS sequence"/>
</dbReference>
<accession>A0AAV6YLR3</accession>
<protein>
    <submittedName>
        <fullName evidence="1">Uncharacterized protein</fullName>
    </submittedName>
</protein>
<organism evidence="1 2">
    <name type="scientific">Engystomops pustulosus</name>
    <name type="common">Tungara frog</name>
    <name type="synonym">Physalaemus pustulosus</name>
    <dbReference type="NCBI Taxonomy" id="76066"/>
    <lineage>
        <taxon>Eukaryota</taxon>
        <taxon>Metazoa</taxon>
        <taxon>Chordata</taxon>
        <taxon>Craniata</taxon>
        <taxon>Vertebrata</taxon>
        <taxon>Euteleostomi</taxon>
        <taxon>Amphibia</taxon>
        <taxon>Batrachia</taxon>
        <taxon>Anura</taxon>
        <taxon>Neobatrachia</taxon>
        <taxon>Hyloidea</taxon>
        <taxon>Leptodactylidae</taxon>
        <taxon>Leiuperinae</taxon>
        <taxon>Engystomops</taxon>
    </lineage>
</organism>
<evidence type="ECO:0000313" key="2">
    <source>
        <dbReference type="Proteomes" id="UP000824782"/>
    </source>
</evidence>
<dbReference type="AlphaFoldDB" id="A0AAV6YLR3"/>
<gene>
    <name evidence="1" type="ORF">GDO81_018555</name>
</gene>
<proteinExistence type="predicted"/>
<evidence type="ECO:0000313" key="1">
    <source>
        <dbReference type="EMBL" id="KAG8534778.1"/>
    </source>
</evidence>
<dbReference type="EMBL" id="WNYA01090933">
    <property type="protein sequence ID" value="KAG8534778.1"/>
    <property type="molecule type" value="Genomic_DNA"/>
</dbReference>
<keyword evidence="2" id="KW-1185">Reference proteome</keyword>
<comment type="caution">
    <text evidence="1">The sequence shown here is derived from an EMBL/GenBank/DDBJ whole genome shotgun (WGS) entry which is preliminary data.</text>
</comment>
<sequence length="86" mass="9902">MELQWRPLWPLSCPVPQSLDGRHAWGRRDKSILGAFLEGKINMTLKGTVTLNVLLTSRTQEVHTVRRPYWMLLDTNCDLLTVTSHT</sequence>
<name>A0AAV6YLR3_ENGPU</name>
<reference evidence="1" key="1">
    <citation type="thesis" date="2020" institute="ProQuest LLC" country="789 East Eisenhower Parkway, Ann Arbor, MI, USA">
        <title>Comparative Genomics and Chromosome Evolution.</title>
        <authorList>
            <person name="Mudd A.B."/>
        </authorList>
    </citation>
    <scope>NUCLEOTIDE SEQUENCE</scope>
    <source>
        <strain evidence="1">237g6f4</strain>
        <tissue evidence="1">Blood</tissue>
    </source>
</reference>